<sequence length="665" mass="68514">MIPGLTLLAARFTTNANGALAGPLLQSLSASNTKYLSAYDSLNSPAQAGTQSCKSSNPSATSPAAPRSPCLRQRPPCAWPSLFPPALLADPRISRLGPDNRRLSTRAPQHAPAALQPRAGGGTQTGTSGTGPGGQPPEQEEQLPTLSQLQAAIRDCKLTWVANADLTSLNAAFFLAAHVPAAPPAVADGVPDPPMLRAAIVAELAQAYLPLVPHIQRPGECSTPLLALGRVLGHGGEGAAGNDAEISGTGNKSSDELPGIACTRAHTRAGGGSRRSLRSMAWGLLATALVRRLLQPGMMVKGATAHEMCDALVGLDGLLLGRTPVAKRLVGVIAAEARRSRAWLTAALEAALPSGLGGAGAMDGAGAKHWVAVLQALAAARYQPPPEWLDAAAAAAATGAFSGGSGRDCSVLLYALAVLRLRHAGLEAAVCGRLGELLSSGPAGSLNSQDIATSLWAVALWQAQQELGGEVAAALGSSPGLQAAMAAAVEVARAEATESSRQQKQVAAALRRLQRQGRLPITSVKEHAEVEGSMAQADIELQWVHCRARSVVEFDGPTHYLANRPHDPSAVDGPTALRNRQLARTFGEGRVLCVPHWEWGDLKGDPARQEAYLLRRLHAAAAPLPAAVVLGPQAAQVVMAAAVDAADGKAAKRRRQQAAVAAAAG</sequence>
<feature type="region of interest" description="Disordered" evidence="1">
    <location>
        <begin position="93"/>
        <end position="143"/>
    </location>
</feature>
<reference evidence="3" key="1">
    <citation type="journal article" date="2020" name="bioRxiv">
        <title>Comparative genomics of Chlamydomonas.</title>
        <authorList>
            <person name="Craig R.J."/>
            <person name="Hasan A.R."/>
            <person name="Ness R.W."/>
            <person name="Keightley P.D."/>
        </authorList>
    </citation>
    <scope>NUCLEOTIDE SEQUENCE</scope>
    <source>
        <strain evidence="3">CCAP 11/173</strain>
    </source>
</reference>
<feature type="region of interest" description="Disordered" evidence="1">
    <location>
        <begin position="46"/>
        <end position="71"/>
    </location>
</feature>
<name>A0A835VTH7_9CHLO</name>
<feature type="region of interest" description="Disordered" evidence="1">
    <location>
        <begin position="239"/>
        <end position="258"/>
    </location>
</feature>
<dbReference type="Proteomes" id="UP000613740">
    <property type="component" value="Unassembled WGS sequence"/>
</dbReference>
<dbReference type="GO" id="GO:0005759">
    <property type="term" value="C:mitochondrial matrix"/>
    <property type="evidence" value="ECO:0007669"/>
    <property type="project" value="TreeGrafter"/>
</dbReference>
<dbReference type="InterPro" id="IPR013584">
    <property type="entry name" value="RAP"/>
</dbReference>
<dbReference type="GO" id="GO:0044528">
    <property type="term" value="P:regulation of mitochondrial mRNA stability"/>
    <property type="evidence" value="ECO:0007669"/>
    <property type="project" value="TreeGrafter"/>
</dbReference>
<dbReference type="OrthoDB" id="548812at2759"/>
<feature type="compositionally biased region" description="Gly residues" evidence="1">
    <location>
        <begin position="119"/>
        <end position="133"/>
    </location>
</feature>
<keyword evidence="4" id="KW-1185">Reference proteome</keyword>
<protein>
    <recommendedName>
        <fullName evidence="2">RAP domain-containing protein</fullName>
    </recommendedName>
</protein>
<dbReference type="PANTHER" id="PTHR21228">
    <property type="entry name" value="FAST LEU-RICH DOMAIN-CONTAINING"/>
    <property type="match status" value="1"/>
</dbReference>
<dbReference type="InterPro" id="IPR050870">
    <property type="entry name" value="FAST_kinase"/>
</dbReference>
<feature type="domain" description="RAP" evidence="2">
    <location>
        <begin position="550"/>
        <end position="615"/>
    </location>
</feature>
<dbReference type="GO" id="GO:1901259">
    <property type="term" value="P:chloroplast rRNA processing"/>
    <property type="evidence" value="ECO:0007669"/>
    <property type="project" value="TreeGrafter"/>
</dbReference>
<dbReference type="PANTHER" id="PTHR21228:SF40">
    <property type="entry name" value="LD45607P"/>
    <property type="match status" value="1"/>
</dbReference>
<organism evidence="3 4">
    <name type="scientific">Chlamydomonas schloesseri</name>
    <dbReference type="NCBI Taxonomy" id="2026947"/>
    <lineage>
        <taxon>Eukaryota</taxon>
        <taxon>Viridiplantae</taxon>
        <taxon>Chlorophyta</taxon>
        <taxon>core chlorophytes</taxon>
        <taxon>Chlorophyceae</taxon>
        <taxon>CS clade</taxon>
        <taxon>Chlamydomonadales</taxon>
        <taxon>Chlamydomonadaceae</taxon>
        <taxon>Chlamydomonas</taxon>
    </lineage>
</organism>
<evidence type="ECO:0000313" key="4">
    <source>
        <dbReference type="Proteomes" id="UP000613740"/>
    </source>
</evidence>
<evidence type="ECO:0000313" key="3">
    <source>
        <dbReference type="EMBL" id="KAG2427240.1"/>
    </source>
</evidence>
<dbReference type="PROSITE" id="PS51286">
    <property type="entry name" value="RAP"/>
    <property type="match status" value="1"/>
</dbReference>
<evidence type="ECO:0000256" key="1">
    <source>
        <dbReference type="SAM" id="MobiDB-lite"/>
    </source>
</evidence>
<dbReference type="GO" id="GO:0009507">
    <property type="term" value="C:chloroplast"/>
    <property type="evidence" value="ECO:0007669"/>
    <property type="project" value="GOC"/>
</dbReference>
<dbReference type="EMBL" id="JAEHOD010000102">
    <property type="protein sequence ID" value="KAG2427240.1"/>
    <property type="molecule type" value="Genomic_DNA"/>
</dbReference>
<proteinExistence type="predicted"/>
<evidence type="ECO:0000259" key="2">
    <source>
        <dbReference type="PROSITE" id="PS51286"/>
    </source>
</evidence>
<dbReference type="GO" id="GO:0000963">
    <property type="term" value="P:mitochondrial RNA processing"/>
    <property type="evidence" value="ECO:0007669"/>
    <property type="project" value="TreeGrafter"/>
</dbReference>
<accession>A0A835VTH7</accession>
<dbReference type="GO" id="GO:0035770">
    <property type="term" value="C:ribonucleoprotein granule"/>
    <property type="evidence" value="ECO:0007669"/>
    <property type="project" value="TreeGrafter"/>
</dbReference>
<feature type="compositionally biased region" description="Low complexity" evidence="1">
    <location>
        <begin position="55"/>
        <end position="69"/>
    </location>
</feature>
<dbReference type="AlphaFoldDB" id="A0A835VTH7"/>
<comment type="caution">
    <text evidence="3">The sequence shown here is derived from an EMBL/GenBank/DDBJ whole genome shotgun (WGS) entry which is preliminary data.</text>
</comment>
<dbReference type="GO" id="GO:0003723">
    <property type="term" value="F:RNA binding"/>
    <property type="evidence" value="ECO:0007669"/>
    <property type="project" value="TreeGrafter"/>
</dbReference>
<gene>
    <name evidence="3" type="ORF">HYH02_014644</name>
</gene>